<organism evidence="2 3">
    <name type="scientific">Armadillidium nasatum</name>
    <dbReference type="NCBI Taxonomy" id="96803"/>
    <lineage>
        <taxon>Eukaryota</taxon>
        <taxon>Metazoa</taxon>
        <taxon>Ecdysozoa</taxon>
        <taxon>Arthropoda</taxon>
        <taxon>Crustacea</taxon>
        <taxon>Multicrustacea</taxon>
        <taxon>Malacostraca</taxon>
        <taxon>Eumalacostraca</taxon>
        <taxon>Peracarida</taxon>
        <taxon>Isopoda</taxon>
        <taxon>Oniscidea</taxon>
        <taxon>Crinocheta</taxon>
        <taxon>Armadillidiidae</taxon>
        <taxon>Armadillidium</taxon>
    </lineage>
</organism>
<keyword evidence="3" id="KW-1185">Reference proteome</keyword>
<dbReference type="Proteomes" id="UP000326759">
    <property type="component" value="Unassembled WGS sequence"/>
</dbReference>
<keyword evidence="1" id="KW-0732">Signal</keyword>
<dbReference type="AlphaFoldDB" id="A0A5N5SS61"/>
<comment type="caution">
    <text evidence="2">The sequence shown here is derived from an EMBL/GenBank/DDBJ whole genome shotgun (WGS) entry which is preliminary data.</text>
</comment>
<feature type="signal peptide" evidence="1">
    <location>
        <begin position="1"/>
        <end position="20"/>
    </location>
</feature>
<gene>
    <name evidence="2" type="ORF">Anas_13545</name>
</gene>
<feature type="chain" id="PRO_5024366657" evidence="1">
    <location>
        <begin position="21"/>
        <end position="88"/>
    </location>
</feature>
<reference evidence="2 3" key="1">
    <citation type="journal article" date="2019" name="PLoS Biol.">
        <title>Sex chromosomes control vertical transmission of feminizing Wolbachia symbionts in an isopod.</title>
        <authorList>
            <person name="Becking T."/>
            <person name="Chebbi M.A."/>
            <person name="Giraud I."/>
            <person name="Moumen B."/>
            <person name="Laverre T."/>
            <person name="Caubet Y."/>
            <person name="Peccoud J."/>
            <person name="Gilbert C."/>
            <person name="Cordaux R."/>
        </authorList>
    </citation>
    <scope>NUCLEOTIDE SEQUENCE [LARGE SCALE GENOMIC DNA]</scope>
    <source>
        <strain evidence="2">ANa2</strain>
        <tissue evidence="2">Whole body excluding digestive tract and cuticle</tissue>
    </source>
</reference>
<name>A0A5N5SS61_9CRUS</name>
<evidence type="ECO:0000313" key="2">
    <source>
        <dbReference type="EMBL" id="KAB7497035.1"/>
    </source>
</evidence>
<evidence type="ECO:0000256" key="1">
    <source>
        <dbReference type="SAM" id="SignalP"/>
    </source>
</evidence>
<proteinExistence type="predicted"/>
<sequence length="88" mass="8635">MCLKLQICFVILGFLLSTMANPIPDPAPVPVPAANPDPFLGNLLSGVPLVGDLVNSLSGLPVVGGLLAKSEGGGGGNGGLGLGFLGLK</sequence>
<protein>
    <submittedName>
        <fullName evidence="2">Uncharacterized protein</fullName>
    </submittedName>
</protein>
<dbReference type="EMBL" id="SEYY01020766">
    <property type="protein sequence ID" value="KAB7497035.1"/>
    <property type="molecule type" value="Genomic_DNA"/>
</dbReference>
<accession>A0A5N5SS61</accession>
<evidence type="ECO:0000313" key="3">
    <source>
        <dbReference type="Proteomes" id="UP000326759"/>
    </source>
</evidence>